<dbReference type="InterPro" id="IPR011083">
    <property type="entry name" value="Phage_tail_collar_dom"/>
</dbReference>
<dbReference type="Gene3D" id="3.90.1340.10">
    <property type="entry name" value="Phage tail collar domain"/>
    <property type="match status" value="1"/>
</dbReference>
<dbReference type="EMBL" id="SMFY01000002">
    <property type="protein sequence ID" value="TCK28073.1"/>
    <property type="molecule type" value="Genomic_DNA"/>
</dbReference>
<dbReference type="AlphaFoldDB" id="A0A4R1I2B7"/>
<reference evidence="3 4" key="1">
    <citation type="submission" date="2019-03" db="EMBL/GenBank/DDBJ databases">
        <title>Genomic Encyclopedia of Type Strains, Phase IV (KMG-IV): sequencing the most valuable type-strain genomes for metagenomic binning, comparative biology and taxonomic classification.</title>
        <authorList>
            <person name="Goeker M."/>
        </authorList>
    </citation>
    <scope>NUCLEOTIDE SEQUENCE [LARGE SCALE GENOMIC DNA]</scope>
    <source>
        <strain evidence="3 4">DSM 101</strain>
    </source>
</reference>
<protein>
    <submittedName>
        <fullName evidence="3">Microcystin-dependent protein</fullName>
    </submittedName>
</protein>
<dbReference type="SUPFAM" id="SSF88874">
    <property type="entry name" value="Receptor-binding domain of short tail fibre protein gp12"/>
    <property type="match status" value="1"/>
</dbReference>
<gene>
    <name evidence="3" type="ORF">EV667_2069</name>
</gene>
<name>A0A4R1I2B7_ANCAQ</name>
<accession>A0A4R1I2B7</accession>
<dbReference type="Proteomes" id="UP000295030">
    <property type="component" value="Unassembled WGS sequence"/>
</dbReference>
<dbReference type="OrthoDB" id="9810174at2"/>
<keyword evidence="4" id="KW-1185">Reference proteome</keyword>
<organism evidence="3 4">
    <name type="scientific">Ancylobacter aquaticus</name>
    <dbReference type="NCBI Taxonomy" id="100"/>
    <lineage>
        <taxon>Bacteria</taxon>
        <taxon>Pseudomonadati</taxon>
        <taxon>Pseudomonadota</taxon>
        <taxon>Alphaproteobacteria</taxon>
        <taxon>Hyphomicrobiales</taxon>
        <taxon>Xanthobacteraceae</taxon>
        <taxon>Ancylobacter</taxon>
    </lineage>
</organism>
<evidence type="ECO:0000256" key="1">
    <source>
        <dbReference type="SAM" id="MobiDB-lite"/>
    </source>
</evidence>
<dbReference type="InterPro" id="IPR037053">
    <property type="entry name" value="Phage_tail_collar_dom_sf"/>
</dbReference>
<evidence type="ECO:0000313" key="3">
    <source>
        <dbReference type="EMBL" id="TCK28073.1"/>
    </source>
</evidence>
<dbReference type="Pfam" id="PF07484">
    <property type="entry name" value="Collar"/>
    <property type="match status" value="1"/>
</dbReference>
<sequence>MVDCYVGEIRNFAGQRIPSGWALCDGRLLNINEYQALYSLLEFTWGGDGRTTFGIPDLRGKLAVGSGQGPGLSPRRTADASGFDKVELTSEHLPAHNHRLMASSSDAQSSSPTDRILSAAHSAASTDKPALFYIVNTANLNKRDLHPKSIGENSLAQTPHSNLMPSLSINYIIALTGLYPSEA</sequence>
<evidence type="ECO:0000259" key="2">
    <source>
        <dbReference type="Pfam" id="PF07484"/>
    </source>
</evidence>
<evidence type="ECO:0000313" key="4">
    <source>
        <dbReference type="Proteomes" id="UP000295030"/>
    </source>
</evidence>
<feature type="domain" description="Phage tail collar" evidence="2">
    <location>
        <begin position="7"/>
        <end position="61"/>
    </location>
</feature>
<dbReference type="RefSeq" id="WP_131835261.1">
    <property type="nucleotide sequence ID" value="NZ_SMFY01000002.1"/>
</dbReference>
<comment type="caution">
    <text evidence="3">The sequence shown here is derived from an EMBL/GenBank/DDBJ whole genome shotgun (WGS) entry which is preliminary data.</text>
</comment>
<feature type="region of interest" description="Disordered" evidence="1">
    <location>
        <begin position="101"/>
        <end position="120"/>
    </location>
</feature>
<proteinExistence type="predicted"/>
<feature type="compositionally biased region" description="Low complexity" evidence="1">
    <location>
        <begin position="102"/>
        <end position="111"/>
    </location>
</feature>